<name>A0A1X7U4N9_AMPQE</name>
<evidence type="ECO:0000256" key="3">
    <source>
        <dbReference type="PROSITE-ProRule" id="PRU00023"/>
    </source>
</evidence>
<dbReference type="OrthoDB" id="6042147at2759"/>
<dbReference type="Gene3D" id="1.25.40.20">
    <property type="entry name" value="Ankyrin repeat-containing domain"/>
    <property type="match status" value="3"/>
</dbReference>
<evidence type="ECO:0000313" key="6">
    <source>
        <dbReference type="Proteomes" id="UP000007879"/>
    </source>
</evidence>
<dbReference type="SUPFAM" id="SSF48403">
    <property type="entry name" value="Ankyrin repeat"/>
    <property type="match status" value="1"/>
</dbReference>
<proteinExistence type="predicted"/>
<feature type="compositionally biased region" description="Acidic residues" evidence="4">
    <location>
        <begin position="658"/>
        <end position="672"/>
    </location>
</feature>
<dbReference type="EnsemblMetazoa" id="Aqu2.1.22426_001">
    <property type="protein sequence ID" value="Aqu2.1.22426_001"/>
    <property type="gene ID" value="Aqu2.1.22426"/>
</dbReference>
<keyword evidence="6" id="KW-1185">Reference proteome</keyword>
<dbReference type="SMART" id="SM00248">
    <property type="entry name" value="ANK"/>
    <property type="match status" value="8"/>
</dbReference>
<evidence type="ECO:0000313" key="5">
    <source>
        <dbReference type="EnsemblMetazoa" id="Aqu2.1.22426_001"/>
    </source>
</evidence>
<dbReference type="STRING" id="400682.A0A1X7U4N9"/>
<keyword evidence="1" id="KW-0677">Repeat</keyword>
<sequence>MESVYPGGEGEEGPSYCYLNEAGIKQYKKRIGTEDNLRGEFAEFAYVDLPAHKAAFEGNLGALEAIFVWKSDAGVPSCDKMSATPLHIAAKNNRIDCLKWLLKFTNLSVLDQADHGETPVHVAAALGHLECVKVMMAASDRSTKDSLCVVQDKTGFTCLLLAISKQQNKVVKLLLAELGIKAADSINISGITAAHVAASSGNVEALKLISSKNKGLLHQVSGDGTTPVYFSAQEGKLDAMRFLHETAKCDISIPAGDNLKPIHAAAQAGHTSIVKYIVAKLGIDTIMEPVPDGGTPLHFASTAGKLKTVRWIVNNDMTGLVVFAKDEIGDTPAHDAAEAGEVEVLRFLLDNGANLMQKNKNGATIYSNALGSNNPAMAEFVATYSRVPSMVLPDGPIETEVIDPEDEAPHVAGATNEIEKQNPDDQLLENSHEYATVDEIKESEKQSSRKHKSRGFSQSIQNALRPLRRKKSAPSEINSDFGEIGFKPTTRSNPLSKLMSSGGGGNKEKKGSSTPAAPPSTPATYTSEDVQDINELDGVYSTVDQEVVKKKRSKKKSSGSEEPPPIPDQNFGGIATADGSLSHLSLSSSADSNATGSKKTSPLRGEKWPHGFRLGDDSIMVTSSNGNKKSGGHEVKKEKVTPAKSKTLDQQPAQGWVQDDDDDDDGEGISMI</sequence>
<dbReference type="InParanoid" id="A0A1X7U4N9"/>
<evidence type="ECO:0000256" key="4">
    <source>
        <dbReference type="SAM" id="MobiDB-lite"/>
    </source>
</evidence>
<feature type="compositionally biased region" description="Polar residues" evidence="4">
    <location>
        <begin position="590"/>
        <end position="600"/>
    </location>
</feature>
<feature type="compositionally biased region" description="Basic and acidic residues" evidence="4">
    <location>
        <begin position="438"/>
        <end position="447"/>
    </location>
</feature>
<evidence type="ECO:0000256" key="2">
    <source>
        <dbReference type="ARBA" id="ARBA00023043"/>
    </source>
</evidence>
<protein>
    <submittedName>
        <fullName evidence="5">Uncharacterized protein</fullName>
    </submittedName>
</protein>
<feature type="repeat" description="ANK" evidence="3">
    <location>
        <begin position="292"/>
        <end position="315"/>
    </location>
</feature>
<dbReference type="KEGG" id="aqu:105313958"/>
<dbReference type="InterPro" id="IPR036770">
    <property type="entry name" value="Ankyrin_rpt-contain_sf"/>
</dbReference>
<dbReference type="PROSITE" id="PS50088">
    <property type="entry name" value="ANK_REPEAT"/>
    <property type="match status" value="3"/>
</dbReference>
<dbReference type="PROSITE" id="PS50297">
    <property type="entry name" value="ANK_REP_REGION"/>
    <property type="match status" value="3"/>
</dbReference>
<dbReference type="AlphaFoldDB" id="A0A1X7U4N9"/>
<feature type="compositionally biased region" description="Low complexity" evidence="4">
    <location>
        <begin position="580"/>
        <end position="589"/>
    </location>
</feature>
<dbReference type="Pfam" id="PF12796">
    <property type="entry name" value="Ank_2"/>
    <property type="match status" value="3"/>
</dbReference>
<organism evidence="5">
    <name type="scientific">Amphimedon queenslandica</name>
    <name type="common">Sponge</name>
    <dbReference type="NCBI Taxonomy" id="400682"/>
    <lineage>
        <taxon>Eukaryota</taxon>
        <taxon>Metazoa</taxon>
        <taxon>Porifera</taxon>
        <taxon>Demospongiae</taxon>
        <taxon>Heteroscleromorpha</taxon>
        <taxon>Haplosclerida</taxon>
        <taxon>Niphatidae</taxon>
        <taxon>Amphimedon</taxon>
    </lineage>
</organism>
<reference evidence="6" key="1">
    <citation type="journal article" date="2010" name="Nature">
        <title>The Amphimedon queenslandica genome and the evolution of animal complexity.</title>
        <authorList>
            <person name="Srivastava M."/>
            <person name="Simakov O."/>
            <person name="Chapman J."/>
            <person name="Fahey B."/>
            <person name="Gauthier M.E."/>
            <person name="Mitros T."/>
            <person name="Richards G.S."/>
            <person name="Conaco C."/>
            <person name="Dacre M."/>
            <person name="Hellsten U."/>
            <person name="Larroux C."/>
            <person name="Putnam N.H."/>
            <person name="Stanke M."/>
            <person name="Adamska M."/>
            <person name="Darling A."/>
            <person name="Degnan S.M."/>
            <person name="Oakley T.H."/>
            <person name="Plachetzki D.C."/>
            <person name="Zhai Y."/>
            <person name="Adamski M."/>
            <person name="Calcino A."/>
            <person name="Cummins S.F."/>
            <person name="Goodstein D.M."/>
            <person name="Harris C."/>
            <person name="Jackson D.J."/>
            <person name="Leys S.P."/>
            <person name="Shu S."/>
            <person name="Woodcroft B.J."/>
            <person name="Vervoort M."/>
            <person name="Kosik K.S."/>
            <person name="Manning G."/>
            <person name="Degnan B.M."/>
            <person name="Rokhsar D.S."/>
        </authorList>
    </citation>
    <scope>NUCLEOTIDE SEQUENCE [LARGE SCALE GENOMIC DNA]</scope>
</reference>
<dbReference type="EnsemblMetazoa" id="XM_020000650.1">
    <property type="protein sequence ID" value="XP_019856209.1"/>
    <property type="gene ID" value="LOC105313958"/>
</dbReference>
<gene>
    <name evidence="5" type="primary">105313958</name>
</gene>
<dbReference type="PRINTS" id="PR01415">
    <property type="entry name" value="ANKYRIN"/>
</dbReference>
<dbReference type="PANTHER" id="PTHR24173:SF74">
    <property type="entry name" value="ANKYRIN REPEAT DOMAIN-CONTAINING PROTEIN 16"/>
    <property type="match status" value="1"/>
</dbReference>
<feature type="compositionally biased region" description="Polar residues" evidence="4">
    <location>
        <begin position="489"/>
        <end position="499"/>
    </location>
</feature>
<accession>A0A1X7U4N9</accession>
<evidence type="ECO:0000256" key="1">
    <source>
        <dbReference type="ARBA" id="ARBA00022737"/>
    </source>
</evidence>
<feature type="compositionally biased region" description="Basic and acidic residues" evidence="4">
    <location>
        <begin position="604"/>
        <end position="616"/>
    </location>
</feature>
<dbReference type="Proteomes" id="UP000007879">
    <property type="component" value="Unassembled WGS sequence"/>
</dbReference>
<keyword evidence="2 3" id="KW-0040">ANK repeat</keyword>
<feature type="compositionally biased region" description="Basic and acidic residues" evidence="4">
    <location>
        <begin position="631"/>
        <end position="641"/>
    </location>
</feature>
<dbReference type="InterPro" id="IPR002110">
    <property type="entry name" value="Ankyrin_rpt"/>
</dbReference>
<dbReference type="eggNOG" id="KOG0504">
    <property type="taxonomic scope" value="Eukaryota"/>
</dbReference>
<feature type="repeat" description="ANK" evidence="3">
    <location>
        <begin position="328"/>
        <end position="360"/>
    </location>
</feature>
<feature type="region of interest" description="Disordered" evidence="4">
    <location>
        <begin position="438"/>
        <end position="672"/>
    </location>
</feature>
<dbReference type="PANTHER" id="PTHR24173">
    <property type="entry name" value="ANKYRIN REPEAT CONTAINING"/>
    <property type="match status" value="1"/>
</dbReference>
<reference evidence="5" key="2">
    <citation type="submission" date="2017-05" db="UniProtKB">
        <authorList>
            <consortium name="EnsemblMetazoa"/>
        </authorList>
    </citation>
    <scope>IDENTIFICATION</scope>
</reference>
<feature type="repeat" description="ANK" evidence="3">
    <location>
        <begin position="115"/>
        <end position="136"/>
    </location>
</feature>